<dbReference type="PANTHER" id="PTHR33209">
    <property type="entry name" value="PROTEASE 4"/>
    <property type="match status" value="1"/>
</dbReference>
<evidence type="ECO:0000256" key="2">
    <source>
        <dbReference type="ARBA" id="ARBA00022670"/>
    </source>
</evidence>
<dbReference type="GO" id="GO:0006508">
    <property type="term" value="P:proteolysis"/>
    <property type="evidence" value="ECO:0007669"/>
    <property type="project" value="UniProtKB-KW"/>
</dbReference>
<reference evidence="7 8" key="1">
    <citation type="submission" date="2017-09" db="EMBL/GenBank/DDBJ databases">
        <title>The diverse metabolic capabilities of V. boronicumulans make it an excellent choice for continued studies on novel biodegradation.</title>
        <authorList>
            <person name="Sun S."/>
        </authorList>
    </citation>
    <scope>NUCLEOTIDE SEQUENCE [LARGE SCALE GENOMIC DNA]</scope>
    <source>
        <strain evidence="7 8">J1</strain>
    </source>
</reference>
<evidence type="ECO:0000256" key="5">
    <source>
        <dbReference type="SAM" id="MobiDB-lite"/>
    </source>
</evidence>
<feature type="compositionally biased region" description="Low complexity" evidence="5">
    <location>
        <begin position="318"/>
        <end position="327"/>
    </location>
</feature>
<dbReference type="RefSeq" id="WP_095744656.1">
    <property type="nucleotide sequence ID" value="NZ_CP023284.1"/>
</dbReference>
<feature type="domain" description="Peptidase S49" evidence="6">
    <location>
        <begin position="144"/>
        <end position="288"/>
    </location>
</feature>
<name>A0A250DHS1_9BURK</name>
<dbReference type="CDD" id="cd07022">
    <property type="entry name" value="S49_Sppa_36K_type"/>
    <property type="match status" value="1"/>
</dbReference>
<keyword evidence="4" id="KW-0720">Serine protease</keyword>
<evidence type="ECO:0000259" key="6">
    <source>
        <dbReference type="Pfam" id="PF01343"/>
    </source>
</evidence>
<evidence type="ECO:0000313" key="8">
    <source>
        <dbReference type="Proteomes" id="UP000217154"/>
    </source>
</evidence>
<evidence type="ECO:0000256" key="1">
    <source>
        <dbReference type="ARBA" id="ARBA00008683"/>
    </source>
</evidence>
<evidence type="ECO:0000256" key="4">
    <source>
        <dbReference type="ARBA" id="ARBA00022825"/>
    </source>
</evidence>
<protein>
    <submittedName>
        <fullName evidence="7">Peptidase s49</fullName>
    </submittedName>
</protein>
<dbReference type="AlphaFoldDB" id="A0A250DHS1"/>
<gene>
    <name evidence="7" type="ORF">CKY39_12315</name>
</gene>
<dbReference type="Pfam" id="PF01343">
    <property type="entry name" value="Peptidase_S49"/>
    <property type="match status" value="1"/>
</dbReference>
<dbReference type="Proteomes" id="UP000217154">
    <property type="component" value="Chromosome"/>
</dbReference>
<dbReference type="KEGG" id="vbo:CKY39_12315"/>
<dbReference type="PANTHER" id="PTHR33209:SF1">
    <property type="entry name" value="PEPTIDASE S49 DOMAIN-CONTAINING PROTEIN"/>
    <property type="match status" value="1"/>
</dbReference>
<sequence length="448" mass="46004">MKYPHLAARIFNTPLLIHPQKLDAIIAGLSDRLLGATPLMVASADGLPKLAPELFSTRRGEQSDRGYRVVEGVAVLNVNGALLHRSRLDVAESTFLVGYNDLAADLEDAMSHPDIHAVLQVYDSPGGEAQGAFEYAQRVFDLRGRKPMQAIADGMALSAAYLGASAADEVAVTATGYAGSVGVVSRHVDFSRALDQDGITVTHIFAGAHKVDGNPYEPLPADVRSAWQAEIDGLYTMFVDAVARHRGMEAAAVRKTQAASYSGVAAVASGLADRIATTDQLISELAAQRGRSFPVGPTARSNANDKGASMSGISPNEAGGHQAAAAPAGAPAVPSAFTQANVDAARAEGRQEGALTERTRVSGIFAHEAAAGRTQLAIQCVTSGLSVEQAGAVLGAAPVATAAPVNAFATAMAAVGNPDVSGVEAGSGAQTDEAALASQIVASFRGSR</sequence>
<keyword evidence="2" id="KW-0645">Protease</keyword>
<dbReference type="Gene3D" id="3.90.226.10">
    <property type="entry name" value="2-enoyl-CoA Hydratase, Chain A, domain 1"/>
    <property type="match status" value="1"/>
</dbReference>
<evidence type="ECO:0000313" key="7">
    <source>
        <dbReference type="EMBL" id="ATA53915.1"/>
    </source>
</evidence>
<dbReference type="GO" id="GO:0008236">
    <property type="term" value="F:serine-type peptidase activity"/>
    <property type="evidence" value="ECO:0007669"/>
    <property type="project" value="UniProtKB-KW"/>
</dbReference>
<proteinExistence type="inferred from homology"/>
<dbReference type="SUPFAM" id="SSF52096">
    <property type="entry name" value="ClpP/crotonase"/>
    <property type="match status" value="1"/>
</dbReference>
<dbReference type="Gene3D" id="6.20.330.10">
    <property type="match status" value="1"/>
</dbReference>
<dbReference type="EMBL" id="CP023284">
    <property type="protein sequence ID" value="ATA53915.1"/>
    <property type="molecule type" value="Genomic_DNA"/>
</dbReference>
<dbReference type="InterPro" id="IPR033855">
    <property type="entry name" value="Protein_C"/>
</dbReference>
<evidence type="ECO:0000256" key="3">
    <source>
        <dbReference type="ARBA" id="ARBA00022801"/>
    </source>
</evidence>
<keyword evidence="3" id="KW-0378">Hydrolase</keyword>
<dbReference type="InterPro" id="IPR029045">
    <property type="entry name" value="ClpP/crotonase-like_dom_sf"/>
</dbReference>
<comment type="similarity">
    <text evidence="1">Belongs to the peptidase S49 family.</text>
</comment>
<feature type="region of interest" description="Disordered" evidence="5">
    <location>
        <begin position="292"/>
        <end position="327"/>
    </location>
</feature>
<organism evidence="7 8">
    <name type="scientific">Variovorax boronicumulans</name>
    <dbReference type="NCBI Taxonomy" id="436515"/>
    <lineage>
        <taxon>Bacteria</taxon>
        <taxon>Pseudomonadati</taxon>
        <taxon>Pseudomonadota</taxon>
        <taxon>Betaproteobacteria</taxon>
        <taxon>Burkholderiales</taxon>
        <taxon>Comamonadaceae</taxon>
        <taxon>Variovorax</taxon>
    </lineage>
</organism>
<accession>A0A250DHS1</accession>
<dbReference type="InterPro" id="IPR002142">
    <property type="entry name" value="Peptidase_S49"/>
</dbReference>